<evidence type="ECO:0000313" key="1">
    <source>
        <dbReference type="EMBL" id="KAJ7628585.1"/>
    </source>
</evidence>
<protein>
    <submittedName>
        <fullName evidence="1">Uncharacterized protein</fullName>
    </submittedName>
</protein>
<proteinExistence type="predicted"/>
<feature type="non-terminal residue" evidence="1">
    <location>
        <position position="67"/>
    </location>
</feature>
<keyword evidence="2" id="KW-1185">Reference proteome</keyword>
<dbReference type="EMBL" id="JARKIF010000010">
    <property type="protein sequence ID" value="KAJ7628585.1"/>
    <property type="molecule type" value="Genomic_DNA"/>
</dbReference>
<dbReference type="AlphaFoldDB" id="A0AAD7BRG3"/>
<gene>
    <name evidence="1" type="ORF">FB45DRAFT_693835</name>
</gene>
<sequence length="67" mass="7464">GSLSLGPQPSLTLDGTFYLIIMSNKPYMKHLARAKSPDDPGIQAARVAMGVDQDPSLEETLMWYRWP</sequence>
<comment type="caution">
    <text evidence="1">The sequence shown here is derived from an EMBL/GenBank/DDBJ whole genome shotgun (WGS) entry which is preliminary data.</text>
</comment>
<reference evidence="1" key="1">
    <citation type="submission" date="2023-03" db="EMBL/GenBank/DDBJ databases">
        <title>Massive genome expansion in bonnet fungi (Mycena s.s.) driven by repeated elements and novel gene families across ecological guilds.</title>
        <authorList>
            <consortium name="Lawrence Berkeley National Laboratory"/>
            <person name="Harder C.B."/>
            <person name="Miyauchi S."/>
            <person name="Viragh M."/>
            <person name="Kuo A."/>
            <person name="Thoen E."/>
            <person name="Andreopoulos B."/>
            <person name="Lu D."/>
            <person name="Skrede I."/>
            <person name="Drula E."/>
            <person name="Henrissat B."/>
            <person name="Morin E."/>
            <person name="Kohler A."/>
            <person name="Barry K."/>
            <person name="LaButti K."/>
            <person name="Morin E."/>
            <person name="Salamov A."/>
            <person name="Lipzen A."/>
            <person name="Mereny Z."/>
            <person name="Hegedus B."/>
            <person name="Baldrian P."/>
            <person name="Stursova M."/>
            <person name="Weitz H."/>
            <person name="Taylor A."/>
            <person name="Grigoriev I.V."/>
            <person name="Nagy L.G."/>
            <person name="Martin F."/>
            <person name="Kauserud H."/>
        </authorList>
    </citation>
    <scope>NUCLEOTIDE SEQUENCE</scope>
    <source>
        <strain evidence="1">9284</strain>
    </source>
</reference>
<name>A0AAD7BRG3_9AGAR</name>
<dbReference type="Proteomes" id="UP001221142">
    <property type="component" value="Unassembled WGS sequence"/>
</dbReference>
<accession>A0AAD7BRG3</accession>
<organism evidence="1 2">
    <name type="scientific">Roridomyces roridus</name>
    <dbReference type="NCBI Taxonomy" id="1738132"/>
    <lineage>
        <taxon>Eukaryota</taxon>
        <taxon>Fungi</taxon>
        <taxon>Dikarya</taxon>
        <taxon>Basidiomycota</taxon>
        <taxon>Agaricomycotina</taxon>
        <taxon>Agaricomycetes</taxon>
        <taxon>Agaricomycetidae</taxon>
        <taxon>Agaricales</taxon>
        <taxon>Marasmiineae</taxon>
        <taxon>Mycenaceae</taxon>
        <taxon>Roridomyces</taxon>
    </lineage>
</organism>
<evidence type="ECO:0000313" key="2">
    <source>
        <dbReference type="Proteomes" id="UP001221142"/>
    </source>
</evidence>
<feature type="non-terminal residue" evidence="1">
    <location>
        <position position="1"/>
    </location>
</feature>